<dbReference type="RefSeq" id="WP_118764011.1">
    <property type="nucleotide sequence ID" value="NZ_CABJCF010000001.1"/>
</dbReference>
<dbReference type="InterPro" id="IPR036095">
    <property type="entry name" value="PTS_EIIB-like_sf"/>
</dbReference>
<dbReference type="InterPro" id="IPR036634">
    <property type="entry name" value="PRD_sf"/>
</dbReference>
<dbReference type="InterPro" id="IPR007737">
    <property type="entry name" value="Mga_HTH"/>
</dbReference>
<accession>A0A412PH52</accession>
<dbReference type="PROSITE" id="PS51094">
    <property type="entry name" value="PTS_EIIA_TYPE_2"/>
    <property type="match status" value="1"/>
</dbReference>
<dbReference type="InterPro" id="IPR003501">
    <property type="entry name" value="PTS_EIIB_2/3"/>
</dbReference>
<evidence type="ECO:0000259" key="7">
    <source>
        <dbReference type="PROSITE" id="PS51099"/>
    </source>
</evidence>
<dbReference type="Proteomes" id="UP000284731">
    <property type="component" value="Unassembled WGS sequence"/>
</dbReference>
<dbReference type="InterPro" id="IPR002178">
    <property type="entry name" value="PTS_EIIA_type-2_dom"/>
</dbReference>
<dbReference type="Pfam" id="PF05043">
    <property type="entry name" value="Mga"/>
    <property type="match status" value="1"/>
</dbReference>
<dbReference type="InterPro" id="IPR011608">
    <property type="entry name" value="PRD"/>
</dbReference>
<dbReference type="PANTHER" id="PTHR30185:SF13">
    <property type="entry name" value="LICABCH OPERON REGULATOR-RELATED"/>
    <property type="match status" value="1"/>
</dbReference>
<keyword evidence="5" id="KW-0804">Transcription</keyword>
<dbReference type="PROSITE" id="PS51099">
    <property type="entry name" value="PTS_EIIB_TYPE_2"/>
    <property type="match status" value="1"/>
</dbReference>
<dbReference type="SUPFAM" id="SSF52794">
    <property type="entry name" value="PTS system IIB component-like"/>
    <property type="match status" value="1"/>
</dbReference>
<proteinExistence type="predicted"/>
<dbReference type="Pfam" id="PF00359">
    <property type="entry name" value="PTS_EIIA_2"/>
    <property type="match status" value="1"/>
</dbReference>
<comment type="caution">
    <text evidence="9">The sequence shown here is derived from an EMBL/GenBank/DDBJ whole genome shotgun (WGS) entry which is preliminary data.</text>
</comment>
<dbReference type="PANTHER" id="PTHR30185">
    <property type="entry name" value="CRYPTIC BETA-GLUCOSIDE BGL OPERON ANTITERMINATOR"/>
    <property type="match status" value="1"/>
</dbReference>
<evidence type="ECO:0000259" key="8">
    <source>
        <dbReference type="PROSITE" id="PS51372"/>
    </source>
</evidence>
<dbReference type="InterPro" id="IPR013196">
    <property type="entry name" value="HTH_11"/>
</dbReference>
<dbReference type="Gene3D" id="3.40.50.2300">
    <property type="match status" value="1"/>
</dbReference>
<dbReference type="Gene3D" id="1.10.10.10">
    <property type="entry name" value="Winged helix-like DNA-binding domain superfamily/Winged helix DNA-binding domain"/>
    <property type="match status" value="2"/>
</dbReference>
<feature type="domain" description="PRD" evidence="8">
    <location>
        <begin position="174"/>
        <end position="279"/>
    </location>
</feature>
<dbReference type="PROSITE" id="PS51372">
    <property type="entry name" value="PRD_2"/>
    <property type="match status" value="2"/>
</dbReference>
<reference evidence="9 10" key="1">
    <citation type="submission" date="2018-08" db="EMBL/GenBank/DDBJ databases">
        <title>A genome reference for cultivated species of the human gut microbiota.</title>
        <authorList>
            <person name="Zou Y."/>
            <person name="Xue W."/>
            <person name="Luo G."/>
        </authorList>
    </citation>
    <scope>NUCLEOTIDE SEQUENCE [LARGE SCALE GENOMIC DNA]</scope>
    <source>
        <strain evidence="9 10">AF18-46</strain>
    </source>
</reference>
<gene>
    <name evidence="9" type="ORF">DWX20_00050</name>
</gene>
<keyword evidence="4" id="KW-0010">Activator</keyword>
<name>A0A412PH52_9FIRM</name>
<evidence type="ECO:0000256" key="5">
    <source>
        <dbReference type="ARBA" id="ARBA00023163"/>
    </source>
</evidence>
<dbReference type="InterPro" id="IPR016152">
    <property type="entry name" value="PTrfase/Anion_transptr"/>
</dbReference>
<evidence type="ECO:0000256" key="4">
    <source>
        <dbReference type="ARBA" id="ARBA00023159"/>
    </source>
</evidence>
<organism evidence="9 10">
    <name type="scientific">Solobacterium moorei</name>
    <dbReference type="NCBI Taxonomy" id="102148"/>
    <lineage>
        <taxon>Bacteria</taxon>
        <taxon>Bacillati</taxon>
        <taxon>Bacillota</taxon>
        <taxon>Erysipelotrichia</taxon>
        <taxon>Erysipelotrichales</taxon>
        <taxon>Erysipelotrichaceae</taxon>
        <taxon>Solobacterium</taxon>
    </lineage>
</organism>
<feature type="domain" description="PTS EIIA type-2" evidence="6">
    <location>
        <begin position="490"/>
        <end position="629"/>
    </location>
</feature>
<dbReference type="CDD" id="cd00211">
    <property type="entry name" value="PTS_IIA_fru"/>
    <property type="match status" value="1"/>
</dbReference>
<dbReference type="GO" id="GO:0006355">
    <property type="term" value="P:regulation of DNA-templated transcription"/>
    <property type="evidence" value="ECO:0007669"/>
    <property type="project" value="InterPro"/>
</dbReference>
<dbReference type="SUPFAM" id="SSF55804">
    <property type="entry name" value="Phoshotransferase/anion transport protein"/>
    <property type="match status" value="1"/>
</dbReference>
<dbReference type="EMBL" id="QRWX01000001">
    <property type="protein sequence ID" value="RGT57480.1"/>
    <property type="molecule type" value="Genomic_DNA"/>
</dbReference>
<dbReference type="InterPro" id="IPR036388">
    <property type="entry name" value="WH-like_DNA-bd_sf"/>
</dbReference>
<dbReference type="InterPro" id="IPR050661">
    <property type="entry name" value="BglG_antiterminators"/>
</dbReference>
<feature type="domain" description="PRD" evidence="8">
    <location>
        <begin position="286"/>
        <end position="393"/>
    </location>
</feature>
<evidence type="ECO:0000256" key="2">
    <source>
        <dbReference type="ARBA" id="ARBA00022737"/>
    </source>
</evidence>
<sequence length="634" mass="73153">MDRQDRLLFLLVKENDRRKSIREIANLFGVTARTIRNDIEVLNDVLVCNGASIKTERKGVSISIQDKEKLEDYLQSIESNRERVLTAQDRVRQIIETLLTSDESVRMDDLADAMFISRATLKNDMKIVRNILADFGIEIDYRAYQGMRAIGSEQQYRLCLTRIQMEEPFYTQQLPENNQLDVIHKIIADKIVKYNFMISDLSLNNLTFHIYIAIQRILDGKVIHLGKEIEQQMENDSDLVMTKAIIQDIEKEFDVKFPDSEVYYVLMHLSSKKIIRLSNGQQSSSVVDEDTFEIVLAMLEAVNETFRIDLRYDFELATLLSLHVIPFKVRLQNHIASYNPLANQIREHFVLAYSMATVACGVLKKMYNRCICKDEITYIALHFNVALEKKREKQTKEKVLIVCGSGRASSELLRYQIEEKFGKNLEVVGTASLNTLHSQNLEGIDYILTTVPIEEKLNIPVIEVNAFLGKSAIENVHAMIQKTRDLQIFNYFREDMFFGNLPYNDKEEVIHFLCMQAQKKVDISNDFEKAVLERESVGATAFGNMVAIPHPIHPMGKESFVEIGILQKAIQWDKDTVQIIFLLSMKEKGDDTMPAFYKVLSQIVSSDEYTKELIRIQTFDKLHEIILKIEEESV</sequence>
<evidence type="ECO:0000259" key="6">
    <source>
        <dbReference type="PROSITE" id="PS51094"/>
    </source>
</evidence>
<dbReference type="SUPFAM" id="SSF63520">
    <property type="entry name" value="PTS-regulatory domain, PRD"/>
    <property type="match status" value="2"/>
</dbReference>
<dbReference type="Gene3D" id="1.10.1790.10">
    <property type="entry name" value="PRD domain"/>
    <property type="match status" value="2"/>
</dbReference>
<dbReference type="GO" id="GO:0008982">
    <property type="term" value="F:protein-N(PI)-phosphohistidine-sugar phosphotransferase activity"/>
    <property type="evidence" value="ECO:0007669"/>
    <property type="project" value="InterPro"/>
</dbReference>
<dbReference type="Gene3D" id="3.40.930.10">
    <property type="entry name" value="Mannitol-specific EII, Chain A"/>
    <property type="match status" value="1"/>
</dbReference>
<protein>
    <submittedName>
        <fullName evidence="9">Transcription antiterminator</fullName>
    </submittedName>
</protein>
<dbReference type="Pfam" id="PF08279">
    <property type="entry name" value="HTH_11"/>
    <property type="match status" value="1"/>
</dbReference>
<evidence type="ECO:0000256" key="3">
    <source>
        <dbReference type="ARBA" id="ARBA00023015"/>
    </source>
</evidence>
<evidence type="ECO:0000313" key="10">
    <source>
        <dbReference type="Proteomes" id="UP000284731"/>
    </source>
</evidence>
<dbReference type="Pfam" id="PF02302">
    <property type="entry name" value="PTS_IIB"/>
    <property type="match status" value="1"/>
</dbReference>
<dbReference type="InterPro" id="IPR013011">
    <property type="entry name" value="PTS_EIIB_2"/>
</dbReference>
<dbReference type="Pfam" id="PF00874">
    <property type="entry name" value="PRD"/>
    <property type="match status" value="2"/>
</dbReference>
<evidence type="ECO:0000256" key="1">
    <source>
        <dbReference type="ARBA" id="ARBA00022679"/>
    </source>
</evidence>
<feature type="domain" description="PTS EIIB type-2" evidence="7">
    <location>
        <begin position="397"/>
        <end position="488"/>
    </location>
</feature>
<keyword evidence="2" id="KW-0677">Repeat</keyword>
<evidence type="ECO:0000313" key="9">
    <source>
        <dbReference type="EMBL" id="RGT57480.1"/>
    </source>
</evidence>
<keyword evidence="3" id="KW-0805">Transcription regulation</keyword>
<dbReference type="CDD" id="cd05568">
    <property type="entry name" value="PTS_IIB_bgl_like"/>
    <property type="match status" value="1"/>
</dbReference>
<dbReference type="AlphaFoldDB" id="A0A412PH52"/>
<keyword evidence="1" id="KW-0808">Transferase</keyword>
<dbReference type="GO" id="GO:0009401">
    <property type="term" value="P:phosphoenolpyruvate-dependent sugar phosphotransferase system"/>
    <property type="evidence" value="ECO:0007669"/>
    <property type="project" value="InterPro"/>
</dbReference>